<evidence type="ECO:0000313" key="3">
    <source>
        <dbReference type="EMBL" id="CAB5228777.1"/>
    </source>
</evidence>
<dbReference type="EMBL" id="LR798390">
    <property type="protein sequence ID" value="CAB5228777.1"/>
    <property type="molecule type" value="Genomic_DNA"/>
</dbReference>
<gene>
    <name evidence="2" type="ORF">UFOVP1345_29</name>
    <name evidence="3" type="ORF">UFOVP1542_29</name>
    <name evidence="1" type="ORF">UFOVP920_29</name>
</gene>
<dbReference type="EMBL" id="LR797298">
    <property type="protein sequence ID" value="CAB4200184.1"/>
    <property type="molecule type" value="Genomic_DNA"/>
</dbReference>
<evidence type="ECO:0000313" key="1">
    <source>
        <dbReference type="EMBL" id="CAB4171799.1"/>
    </source>
</evidence>
<name>A0A6J5S0A0_9CAUD</name>
<proteinExistence type="predicted"/>
<protein>
    <recommendedName>
        <fullName evidence="4">DNA transfer protein</fullName>
    </recommendedName>
</protein>
<sequence length="251" mass="25526">MTFMATAAAIGAGGSIIGGLIGASGAKKAASQQAQAAREQLALQREMFGKQQEFLSPYQQSGITGQNELMRQLGLGGDPSSQGYGSLNKSFGASDFQADPGYQFRMSEGLKALDRQAAARGGLISGSALKAAGNYGQQAASAEYQNAFNRYQTERQARYAPLQNLMGTGAAAAGALSGAAGNFGQMGGQSLADIGAANAAGTVGAANAYSSALGGVANAASAYGTNQLLSKFLNKGSSMSNRQIAQQYNFD</sequence>
<evidence type="ECO:0008006" key="4">
    <source>
        <dbReference type="Google" id="ProtNLM"/>
    </source>
</evidence>
<evidence type="ECO:0000313" key="2">
    <source>
        <dbReference type="EMBL" id="CAB4200184.1"/>
    </source>
</evidence>
<dbReference type="EMBL" id="LR796879">
    <property type="protein sequence ID" value="CAB4171799.1"/>
    <property type="molecule type" value="Genomic_DNA"/>
</dbReference>
<accession>A0A6J5S0A0</accession>
<reference evidence="2" key="1">
    <citation type="submission" date="2020-05" db="EMBL/GenBank/DDBJ databases">
        <authorList>
            <person name="Chiriac C."/>
            <person name="Salcher M."/>
            <person name="Ghai R."/>
            <person name="Kavagutti S V."/>
        </authorList>
    </citation>
    <scope>NUCLEOTIDE SEQUENCE</scope>
</reference>
<organism evidence="2">
    <name type="scientific">uncultured Caudovirales phage</name>
    <dbReference type="NCBI Taxonomy" id="2100421"/>
    <lineage>
        <taxon>Viruses</taxon>
        <taxon>Duplodnaviria</taxon>
        <taxon>Heunggongvirae</taxon>
        <taxon>Uroviricota</taxon>
        <taxon>Caudoviricetes</taxon>
        <taxon>Peduoviridae</taxon>
        <taxon>Maltschvirus</taxon>
        <taxon>Maltschvirus maltsch</taxon>
    </lineage>
</organism>